<dbReference type="SUPFAM" id="SSF51366">
    <property type="entry name" value="Ribulose-phoshate binding barrel"/>
    <property type="match status" value="1"/>
</dbReference>
<dbReference type="PROSITE" id="PS00614">
    <property type="entry name" value="IGPS"/>
    <property type="match status" value="1"/>
</dbReference>
<keyword evidence="8" id="KW-0456">Lyase</keyword>
<dbReference type="Pfam" id="PF00218">
    <property type="entry name" value="IGPS"/>
    <property type="match status" value="1"/>
</dbReference>
<comment type="caution">
    <text evidence="10">The sequence shown here is derived from an EMBL/GenBank/DDBJ whole genome shotgun (WGS) entry which is preliminary data.</text>
</comment>
<protein>
    <recommendedName>
        <fullName evidence="3">indole-3-glycerol-phosphate synthase</fullName>
        <ecNumber evidence="3">4.1.1.48</ecNumber>
    </recommendedName>
</protein>
<dbReference type="PANTHER" id="PTHR22854">
    <property type="entry name" value="TRYPTOPHAN BIOSYNTHESIS PROTEIN"/>
    <property type="match status" value="1"/>
</dbReference>
<dbReference type="InterPro" id="IPR013785">
    <property type="entry name" value="Aldolase_TIM"/>
</dbReference>
<dbReference type="InterPro" id="IPR011060">
    <property type="entry name" value="RibuloseP-bd_barrel"/>
</dbReference>
<dbReference type="RefSeq" id="WP_133475152.1">
    <property type="nucleotide sequence ID" value="NZ_SNWP01000012.1"/>
</dbReference>
<evidence type="ECO:0000256" key="2">
    <source>
        <dbReference type="ARBA" id="ARBA00004696"/>
    </source>
</evidence>
<dbReference type="UniPathway" id="UPA00035">
    <property type="reaction ID" value="UER00043"/>
</dbReference>
<comment type="pathway">
    <text evidence="2">Amino-acid biosynthesis; L-tryptophan biosynthesis; L-tryptophan from chorismate: step 4/5.</text>
</comment>
<evidence type="ECO:0000256" key="4">
    <source>
        <dbReference type="ARBA" id="ARBA00022605"/>
    </source>
</evidence>
<dbReference type="FunFam" id="3.20.20.70:FF:000024">
    <property type="entry name" value="Indole-3-glycerol phosphate synthase"/>
    <property type="match status" value="1"/>
</dbReference>
<dbReference type="CDD" id="cd00331">
    <property type="entry name" value="IGPS"/>
    <property type="match status" value="1"/>
</dbReference>
<reference evidence="10 11" key="1">
    <citation type="submission" date="2019-03" db="EMBL/GenBank/DDBJ databases">
        <title>Genomic Encyclopedia of Archaeal and Bacterial Type Strains, Phase II (KMG-II): from individual species to whole genera.</title>
        <authorList>
            <person name="Goeker M."/>
        </authorList>
    </citation>
    <scope>NUCLEOTIDE SEQUENCE [LARGE SCALE GENOMIC DNA]</scope>
    <source>
        <strain evidence="10 11">DSM 28323</strain>
    </source>
</reference>
<evidence type="ECO:0000256" key="1">
    <source>
        <dbReference type="ARBA" id="ARBA00001633"/>
    </source>
</evidence>
<feature type="domain" description="Indole-3-glycerol phosphate synthase" evidence="9">
    <location>
        <begin position="4"/>
        <end position="246"/>
    </location>
</feature>
<keyword evidence="4" id="KW-0028">Amino-acid biosynthesis</keyword>
<dbReference type="NCBIfam" id="NF001377">
    <property type="entry name" value="PRK00278.2-4"/>
    <property type="match status" value="1"/>
</dbReference>
<evidence type="ECO:0000256" key="6">
    <source>
        <dbReference type="ARBA" id="ARBA00022822"/>
    </source>
</evidence>
<dbReference type="InterPro" id="IPR045186">
    <property type="entry name" value="Indole-3-glycerol_P_synth"/>
</dbReference>
<evidence type="ECO:0000313" key="10">
    <source>
        <dbReference type="EMBL" id="TDO25649.1"/>
    </source>
</evidence>
<dbReference type="GO" id="GO:0000162">
    <property type="term" value="P:L-tryptophan biosynthetic process"/>
    <property type="evidence" value="ECO:0007669"/>
    <property type="project" value="UniProtKB-UniPathway"/>
</dbReference>
<organism evidence="10 11">
    <name type="scientific">Sediminibacterium goheungense</name>
    <dbReference type="NCBI Taxonomy" id="1086393"/>
    <lineage>
        <taxon>Bacteria</taxon>
        <taxon>Pseudomonadati</taxon>
        <taxon>Bacteroidota</taxon>
        <taxon>Chitinophagia</taxon>
        <taxon>Chitinophagales</taxon>
        <taxon>Chitinophagaceae</taxon>
        <taxon>Sediminibacterium</taxon>
    </lineage>
</organism>
<keyword evidence="11" id="KW-1185">Reference proteome</keyword>
<accession>A0A4R6IT11</accession>
<dbReference type="AlphaFoldDB" id="A0A4R6IT11"/>
<dbReference type="OrthoDB" id="9804217at2"/>
<comment type="catalytic activity">
    <reaction evidence="1">
        <text>1-(2-carboxyphenylamino)-1-deoxy-D-ribulose 5-phosphate + H(+) = (1S,2R)-1-C-(indol-3-yl)glycerol 3-phosphate + CO2 + H2O</text>
        <dbReference type="Rhea" id="RHEA:23476"/>
        <dbReference type="ChEBI" id="CHEBI:15377"/>
        <dbReference type="ChEBI" id="CHEBI:15378"/>
        <dbReference type="ChEBI" id="CHEBI:16526"/>
        <dbReference type="ChEBI" id="CHEBI:58613"/>
        <dbReference type="ChEBI" id="CHEBI:58866"/>
        <dbReference type="EC" id="4.1.1.48"/>
    </reaction>
</comment>
<dbReference type="InterPro" id="IPR001468">
    <property type="entry name" value="Indole-3-GlycerolPSynthase_CS"/>
</dbReference>
<keyword evidence="5" id="KW-0210">Decarboxylase</keyword>
<gene>
    <name evidence="10" type="ORF">BC659_2571</name>
</gene>
<evidence type="ECO:0000256" key="5">
    <source>
        <dbReference type="ARBA" id="ARBA00022793"/>
    </source>
</evidence>
<dbReference type="PANTHER" id="PTHR22854:SF2">
    <property type="entry name" value="INDOLE-3-GLYCEROL-PHOSPHATE SYNTHASE"/>
    <property type="match status" value="1"/>
</dbReference>
<dbReference type="GO" id="GO:0004640">
    <property type="term" value="F:phosphoribosylanthranilate isomerase activity"/>
    <property type="evidence" value="ECO:0007669"/>
    <property type="project" value="TreeGrafter"/>
</dbReference>
<dbReference type="EC" id="4.1.1.48" evidence="3"/>
<sequence>MNILDTIIAQKRKEVATRKAAISLTQLEQETYFARSCFSLTGFLADTSRTGIIAEFKRKSPSKGIINATASVEEVTEAYAKHAAGISVLTDTDFFGGNTEDLHKARFNQVPILRKDFMIDEYQVYEAKAMGADVILLIAACLSPEEVSTLGACAKGLGMEVLLEIHNAEELNHINDMVDMVGVNNRNLKTFEVNIQTSLQLIEHIPAGKPAIAESGISNVDTIVTLRNAGFSGFLIGENFMREPKPSVAFADFVCQLKAN</sequence>
<name>A0A4R6IT11_9BACT</name>
<evidence type="ECO:0000256" key="3">
    <source>
        <dbReference type="ARBA" id="ARBA00012362"/>
    </source>
</evidence>
<evidence type="ECO:0000259" key="9">
    <source>
        <dbReference type="Pfam" id="PF00218"/>
    </source>
</evidence>
<evidence type="ECO:0000313" key="11">
    <source>
        <dbReference type="Proteomes" id="UP000295741"/>
    </source>
</evidence>
<dbReference type="EMBL" id="SNWP01000012">
    <property type="protein sequence ID" value="TDO25649.1"/>
    <property type="molecule type" value="Genomic_DNA"/>
</dbReference>
<evidence type="ECO:0000256" key="7">
    <source>
        <dbReference type="ARBA" id="ARBA00023141"/>
    </source>
</evidence>
<dbReference type="GO" id="GO:0004425">
    <property type="term" value="F:indole-3-glycerol-phosphate synthase activity"/>
    <property type="evidence" value="ECO:0007669"/>
    <property type="project" value="UniProtKB-EC"/>
</dbReference>
<keyword evidence="7" id="KW-0057">Aromatic amino acid biosynthesis</keyword>
<evidence type="ECO:0000256" key="8">
    <source>
        <dbReference type="ARBA" id="ARBA00023239"/>
    </source>
</evidence>
<dbReference type="InterPro" id="IPR013798">
    <property type="entry name" value="Indole-3-glycerol_P_synth_dom"/>
</dbReference>
<dbReference type="Proteomes" id="UP000295741">
    <property type="component" value="Unassembled WGS sequence"/>
</dbReference>
<dbReference type="Gene3D" id="3.20.20.70">
    <property type="entry name" value="Aldolase class I"/>
    <property type="match status" value="1"/>
</dbReference>
<keyword evidence="6" id="KW-0822">Tryptophan biosynthesis</keyword>
<proteinExistence type="predicted"/>